<dbReference type="Proteomes" id="UP000703674">
    <property type="component" value="Unassembled WGS sequence"/>
</dbReference>
<dbReference type="Gene3D" id="3.90.550.10">
    <property type="entry name" value="Spore Coat Polysaccharide Biosynthesis Protein SpsA, Chain A"/>
    <property type="match status" value="1"/>
</dbReference>
<gene>
    <name evidence="1" type="ORF">HC175_09275</name>
</gene>
<dbReference type="SUPFAM" id="SSF53448">
    <property type="entry name" value="Nucleotide-diphospho-sugar transferases"/>
    <property type="match status" value="1"/>
</dbReference>
<accession>A0ABX1D3L1</accession>
<evidence type="ECO:0000313" key="2">
    <source>
        <dbReference type="Proteomes" id="UP000703674"/>
    </source>
</evidence>
<keyword evidence="2" id="KW-1185">Reference proteome</keyword>
<dbReference type="InterPro" id="IPR029044">
    <property type="entry name" value="Nucleotide-diphossugar_trans"/>
</dbReference>
<name>A0ABX1D3L1_9FLAO</name>
<sequence>MDSTLTKDLLLIFTRNPEAGKVKKRLAATIGNEAALNIYLHLLAHTAKITRELHAEKWVFYSEEIPQEDIWDKDIFSKKLQQGSDLGERMENAFRSGFEAGFRNIIIIGSDLYDLSKEDLEMAFLELQQAEAVIGPAKDGGYYLLGLKSLSSKIFKKKNWGGSSVFTSTLTDLKNHKLTQLEPRNDIDRFEDLQQHPDLLKLISTKDEEQLF</sequence>
<dbReference type="EMBL" id="JAAVJR010000004">
    <property type="protein sequence ID" value="NJW53111.1"/>
    <property type="molecule type" value="Genomic_DNA"/>
</dbReference>
<reference evidence="1 2" key="1">
    <citation type="submission" date="2020-03" db="EMBL/GenBank/DDBJ databases">
        <title>Salinimicrobium sp. nov, isolated from SCS.</title>
        <authorList>
            <person name="Cao W.R."/>
        </authorList>
    </citation>
    <scope>NUCLEOTIDE SEQUENCE [LARGE SCALE GENOMIC DNA]</scope>
    <source>
        <strain evidence="2">J15B91</strain>
    </source>
</reference>
<comment type="caution">
    <text evidence="1">The sequence shown here is derived from an EMBL/GenBank/DDBJ whole genome shotgun (WGS) entry which is preliminary data.</text>
</comment>
<protein>
    <submittedName>
        <fullName evidence="1">Glycosyltransferase</fullName>
    </submittedName>
</protein>
<dbReference type="PANTHER" id="PTHR36529">
    <property type="entry name" value="SLL1095 PROTEIN"/>
    <property type="match status" value="1"/>
</dbReference>
<dbReference type="RefSeq" id="WP_168138208.1">
    <property type="nucleotide sequence ID" value="NZ_JAAVJR010000004.1"/>
</dbReference>
<dbReference type="PANTHER" id="PTHR36529:SF1">
    <property type="entry name" value="GLYCOSYLTRANSFERASE"/>
    <property type="match status" value="1"/>
</dbReference>
<dbReference type="NCBIfam" id="TIGR04282">
    <property type="entry name" value="glyco_like_cofC"/>
    <property type="match status" value="1"/>
</dbReference>
<dbReference type="InterPro" id="IPR018641">
    <property type="entry name" value="Trfase_1_rSAM/seldom-assoc"/>
</dbReference>
<organism evidence="1 2">
    <name type="scientific">Salinimicrobium oceani</name>
    <dbReference type="NCBI Taxonomy" id="2722702"/>
    <lineage>
        <taxon>Bacteria</taxon>
        <taxon>Pseudomonadati</taxon>
        <taxon>Bacteroidota</taxon>
        <taxon>Flavobacteriia</taxon>
        <taxon>Flavobacteriales</taxon>
        <taxon>Flavobacteriaceae</taxon>
        <taxon>Salinimicrobium</taxon>
    </lineage>
</organism>
<dbReference type="Pfam" id="PF09837">
    <property type="entry name" value="DUF2064"/>
    <property type="match status" value="1"/>
</dbReference>
<evidence type="ECO:0000313" key="1">
    <source>
        <dbReference type="EMBL" id="NJW53111.1"/>
    </source>
</evidence>
<proteinExistence type="predicted"/>